<proteinExistence type="predicted"/>
<feature type="non-terminal residue" evidence="1">
    <location>
        <position position="1"/>
    </location>
</feature>
<evidence type="ECO:0000313" key="1">
    <source>
        <dbReference type="EMBL" id="TVU39795.1"/>
    </source>
</evidence>
<comment type="caution">
    <text evidence="1">The sequence shown here is derived from an EMBL/GenBank/DDBJ whole genome shotgun (WGS) entry which is preliminary data.</text>
</comment>
<organism evidence="1 2">
    <name type="scientific">Eragrostis curvula</name>
    <name type="common">weeping love grass</name>
    <dbReference type="NCBI Taxonomy" id="38414"/>
    <lineage>
        <taxon>Eukaryota</taxon>
        <taxon>Viridiplantae</taxon>
        <taxon>Streptophyta</taxon>
        <taxon>Embryophyta</taxon>
        <taxon>Tracheophyta</taxon>
        <taxon>Spermatophyta</taxon>
        <taxon>Magnoliopsida</taxon>
        <taxon>Liliopsida</taxon>
        <taxon>Poales</taxon>
        <taxon>Poaceae</taxon>
        <taxon>PACMAD clade</taxon>
        <taxon>Chloridoideae</taxon>
        <taxon>Eragrostideae</taxon>
        <taxon>Eragrostidinae</taxon>
        <taxon>Eragrostis</taxon>
    </lineage>
</organism>
<gene>
    <name evidence="1" type="ORF">EJB05_13235</name>
</gene>
<reference evidence="1 2" key="1">
    <citation type="journal article" date="2019" name="Sci. Rep.">
        <title>A high-quality genome of Eragrostis curvula grass provides insights into Poaceae evolution and supports new strategies to enhance forage quality.</title>
        <authorList>
            <person name="Carballo J."/>
            <person name="Santos B.A.C.M."/>
            <person name="Zappacosta D."/>
            <person name="Garbus I."/>
            <person name="Selva J.P."/>
            <person name="Gallo C.A."/>
            <person name="Diaz A."/>
            <person name="Albertini E."/>
            <person name="Caccamo M."/>
            <person name="Echenique V."/>
        </authorList>
    </citation>
    <scope>NUCLEOTIDE SEQUENCE [LARGE SCALE GENOMIC DNA]</scope>
    <source>
        <strain evidence="2">cv. Victoria</strain>
        <tissue evidence="1">Leaf</tissue>
    </source>
</reference>
<sequence>MKQERNFRTIQRPRDPPVSLTTAFLLSSAVHAQHRLIPRQHNNAPAYSLVEKPIAQRLLSFSHCLKLAVDLQDQSFPPLFVVVSQWEEATWEQQYRII</sequence>
<evidence type="ECO:0000313" key="2">
    <source>
        <dbReference type="Proteomes" id="UP000324897"/>
    </source>
</evidence>
<dbReference type="Proteomes" id="UP000324897">
    <property type="component" value="Chromosome 4"/>
</dbReference>
<accession>A0A5J9VW17</accession>
<dbReference type="EMBL" id="RWGY01000007">
    <property type="protein sequence ID" value="TVU39795.1"/>
    <property type="molecule type" value="Genomic_DNA"/>
</dbReference>
<dbReference type="Gramene" id="TVU39795">
    <property type="protein sequence ID" value="TVU39795"/>
    <property type="gene ID" value="EJB05_13235"/>
</dbReference>
<keyword evidence="2" id="KW-1185">Reference proteome</keyword>
<dbReference type="AlphaFoldDB" id="A0A5J9VW17"/>
<protein>
    <submittedName>
        <fullName evidence="1">Uncharacterized protein</fullName>
    </submittedName>
</protein>
<name>A0A5J9VW17_9POAL</name>